<keyword evidence="4 7" id="KW-0812">Transmembrane</keyword>
<evidence type="ECO:0000256" key="7">
    <source>
        <dbReference type="RuleBase" id="RU362070"/>
    </source>
</evidence>
<evidence type="ECO:0000313" key="9">
    <source>
        <dbReference type="Proteomes" id="UP000062317"/>
    </source>
</evidence>
<name>A0A105V1C9_9BURK</name>
<dbReference type="NCBIfam" id="NF009438">
    <property type="entry name" value="PRK12797.1"/>
    <property type="match status" value="1"/>
</dbReference>
<evidence type="ECO:0000256" key="1">
    <source>
        <dbReference type="ARBA" id="ARBA00004651"/>
    </source>
</evidence>
<dbReference type="Pfam" id="PF00813">
    <property type="entry name" value="FliP"/>
    <property type="match status" value="1"/>
</dbReference>
<accession>A0A105V1C9</accession>
<dbReference type="AlphaFoldDB" id="A0A105V1C9"/>
<comment type="caution">
    <text evidence="7">Lacks conserved residue(s) required for the propagation of feature annotation.</text>
</comment>
<keyword evidence="5 7" id="KW-1133">Transmembrane helix</keyword>
<dbReference type="PANTHER" id="PTHR30587:SF2">
    <property type="entry name" value="SURFACE PRESENTATION OF ANTIGENS PROTEIN SPAP"/>
    <property type="match status" value="1"/>
</dbReference>
<comment type="subcellular location">
    <subcellularLocation>
        <location evidence="1">Cell membrane</location>
        <topology evidence="1">Multi-pass membrane protein</topology>
    </subcellularLocation>
</comment>
<evidence type="ECO:0000313" key="8">
    <source>
        <dbReference type="EMBL" id="KVV39189.1"/>
    </source>
</evidence>
<dbReference type="PROSITE" id="PS01060">
    <property type="entry name" value="FLIP_1"/>
    <property type="match status" value="1"/>
</dbReference>
<keyword evidence="3 7" id="KW-1003">Cell membrane</keyword>
<feature type="transmembrane region" description="Helical" evidence="7">
    <location>
        <begin position="51"/>
        <end position="70"/>
    </location>
</feature>
<reference evidence="8 9" key="1">
    <citation type="submission" date="2015-11" db="EMBL/GenBank/DDBJ databases">
        <title>Expanding the genomic diversity of Burkholderia species for the development of highly accurate diagnostics.</title>
        <authorList>
            <person name="Sahl J."/>
            <person name="Keim P."/>
            <person name="Wagner D."/>
        </authorList>
    </citation>
    <scope>NUCLEOTIDE SEQUENCE [LARGE SCALE GENOMIC DNA]</scope>
    <source>
        <strain evidence="8 9">MSMB1301WGS</strain>
    </source>
</reference>
<gene>
    <name evidence="8" type="primary">ssaR</name>
    <name evidence="8" type="ORF">WT27_14790</name>
</gene>
<dbReference type="NCBIfam" id="TIGR01102">
    <property type="entry name" value="yscR"/>
    <property type="match status" value="1"/>
</dbReference>
<evidence type="ECO:0000256" key="3">
    <source>
        <dbReference type="ARBA" id="ARBA00022475"/>
    </source>
</evidence>
<dbReference type="EMBL" id="LPEQ01000128">
    <property type="protein sequence ID" value="KVV39189.1"/>
    <property type="molecule type" value="Genomic_DNA"/>
</dbReference>
<keyword evidence="9" id="KW-1185">Reference proteome</keyword>
<evidence type="ECO:0000256" key="2">
    <source>
        <dbReference type="ARBA" id="ARBA00006257"/>
    </source>
</evidence>
<dbReference type="Proteomes" id="UP000062317">
    <property type="component" value="Unassembled WGS sequence"/>
</dbReference>
<comment type="caution">
    <text evidence="8">The sequence shown here is derived from an EMBL/GenBank/DDBJ whole genome shotgun (WGS) entry which is preliminary data.</text>
</comment>
<sequence length="213" mass="23162">MTFDQPLDLLVLSMALGVVPAACVLVTSYTKIAVVFALVKNAIGIQQAPSALVTNALALVVTLFVMAPVLTEITRNLSGGPPREQRRIEWMSGAVGKPVADFMKKHVDPREQARLLENAEQIWPQAMAKAAKPDDFFILAPAFAISEITAAFKIGFVLYLAFVAVDLIVANILMAMGMIMFSPTIVSIPLKIVLFAMADGWSRLIQSLVLTYR</sequence>
<dbReference type="InterPro" id="IPR005773">
    <property type="entry name" value="T3SS_YscR-like"/>
</dbReference>
<keyword evidence="6 7" id="KW-0472">Membrane</keyword>
<feature type="transmembrane region" description="Helical" evidence="7">
    <location>
        <begin position="12"/>
        <end position="39"/>
    </location>
</feature>
<evidence type="ECO:0000256" key="5">
    <source>
        <dbReference type="ARBA" id="ARBA00022989"/>
    </source>
</evidence>
<feature type="transmembrane region" description="Helical" evidence="7">
    <location>
        <begin position="156"/>
        <end position="181"/>
    </location>
</feature>
<proteinExistence type="inferred from homology"/>
<dbReference type="GO" id="GO:0009306">
    <property type="term" value="P:protein secretion"/>
    <property type="evidence" value="ECO:0007669"/>
    <property type="project" value="UniProtKB-UniRule"/>
</dbReference>
<dbReference type="InterPro" id="IPR005838">
    <property type="entry name" value="T3SS_IM_P"/>
</dbReference>
<dbReference type="RefSeq" id="WP_060108819.1">
    <property type="nucleotide sequence ID" value="NZ_LPEQ01000128.1"/>
</dbReference>
<comment type="similarity">
    <text evidence="2 7">Belongs to the FliP/MopC/SpaP family.</text>
</comment>
<protein>
    <submittedName>
        <fullName evidence="8">Type III secretion system protein SsaR</fullName>
    </submittedName>
</protein>
<dbReference type="PANTHER" id="PTHR30587">
    <property type="entry name" value="FLAGELLAR BIOSYNTHETIC PROTEIN FLIP"/>
    <property type="match status" value="1"/>
</dbReference>
<organism evidence="8 9">
    <name type="scientific">Burkholderia territorii</name>
    <dbReference type="NCBI Taxonomy" id="1503055"/>
    <lineage>
        <taxon>Bacteria</taxon>
        <taxon>Pseudomonadati</taxon>
        <taxon>Pseudomonadota</taxon>
        <taxon>Betaproteobacteria</taxon>
        <taxon>Burkholderiales</taxon>
        <taxon>Burkholderiaceae</taxon>
        <taxon>Burkholderia</taxon>
        <taxon>Burkholderia cepacia complex</taxon>
    </lineage>
</organism>
<evidence type="ECO:0000256" key="4">
    <source>
        <dbReference type="ARBA" id="ARBA00022692"/>
    </source>
</evidence>
<dbReference type="PRINTS" id="PR01302">
    <property type="entry name" value="TYPE3IMPPROT"/>
</dbReference>
<evidence type="ECO:0000256" key="6">
    <source>
        <dbReference type="ARBA" id="ARBA00023136"/>
    </source>
</evidence>
<dbReference type="GO" id="GO:0005886">
    <property type="term" value="C:plasma membrane"/>
    <property type="evidence" value="ECO:0007669"/>
    <property type="project" value="UniProtKB-SubCell"/>
</dbReference>